<keyword evidence="2" id="KW-0472">Membrane</keyword>
<evidence type="ECO:0000256" key="1">
    <source>
        <dbReference type="SAM" id="MobiDB-lite"/>
    </source>
</evidence>
<feature type="transmembrane region" description="Helical" evidence="2">
    <location>
        <begin position="38"/>
        <end position="59"/>
    </location>
</feature>
<evidence type="ECO:0008006" key="5">
    <source>
        <dbReference type="Google" id="ProtNLM"/>
    </source>
</evidence>
<comment type="caution">
    <text evidence="3">The sequence shown here is derived from an EMBL/GenBank/DDBJ whole genome shotgun (WGS) entry which is preliminary data.</text>
</comment>
<keyword evidence="2" id="KW-0812">Transmembrane</keyword>
<dbReference type="EMBL" id="BAAAVI010000001">
    <property type="protein sequence ID" value="GAA2844991.1"/>
    <property type="molecule type" value="Genomic_DNA"/>
</dbReference>
<reference evidence="4" key="1">
    <citation type="journal article" date="2019" name="Int. J. Syst. Evol. Microbiol.">
        <title>The Global Catalogue of Microorganisms (GCM) 10K type strain sequencing project: providing services to taxonomists for standard genome sequencing and annotation.</title>
        <authorList>
            <consortium name="The Broad Institute Genomics Platform"/>
            <consortium name="The Broad Institute Genome Sequencing Center for Infectious Disease"/>
            <person name="Wu L."/>
            <person name="Ma J."/>
        </authorList>
    </citation>
    <scope>NUCLEOTIDE SEQUENCE [LARGE SCALE GENOMIC DNA]</scope>
    <source>
        <strain evidence="4">JCM 6242</strain>
    </source>
</reference>
<dbReference type="SUPFAM" id="SSF50969">
    <property type="entry name" value="YVTN repeat-like/Quinoprotein amine dehydrogenase"/>
    <property type="match status" value="1"/>
</dbReference>
<gene>
    <name evidence="3" type="ORF">GCM10010517_01310</name>
</gene>
<dbReference type="InterPro" id="IPR011042">
    <property type="entry name" value="6-blade_b-propeller_TolB-like"/>
</dbReference>
<name>A0ABP6I4T9_9ACTN</name>
<keyword evidence="4" id="KW-1185">Reference proteome</keyword>
<evidence type="ECO:0000313" key="4">
    <source>
        <dbReference type="Proteomes" id="UP001500831"/>
    </source>
</evidence>
<organism evidence="3 4">
    <name type="scientific">Streptosporangium fragile</name>
    <dbReference type="NCBI Taxonomy" id="46186"/>
    <lineage>
        <taxon>Bacteria</taxon>
        <taxon>Bacillati</taxon>
        <taxon>Actinomycetota</taxon>
        <taxon>Actinomycetes</taxon>
        <taxon>Streptosporangiales</taxon>
        <taxon>Streptosporangiaceae</taxon>
        <taxon>Streptosporangium</taxon>
    </lineage>
</organism>
<keyword evidence="2" id="KW-1133">Transmembrane helix</keyword>
<evidence type="ECO:0000313" key="3">
    <source>
        <dbReference type="EMBL" id="GAA2844991.1"/>
    </source>
</evidence>
<proteinExistence type="predicted"/>
<evidence type="ECO:0000256" key="2">
    <source>
        <dbReference type="SAM" id="Phobius"/>
    </source>
</evidence>
<dbReference type="Gene3D" id="2.120.10.30">
    <property type="entry name" value="TolB, C-terminal domain"/>
    <property type="match status" value="1"/>
</dbReference>
<feature type="region of interest" description="Disordered" evidence="1">
    <location>
        <begin position="65"/>
        <end position="104"/>
    </location>
</feature>
<dbReference type="RefSeq" id="WP_344966624.1">
    <property type="nucleotide sequence ID" value="NZ_BAAAVI010000001.1"/>
</dbReference>
<sequence length="371" mass="40225">MTRLREALDGIADEAPLADLADRVDLAVAGHRRRRRTVLGLAAVAAVTVLGVATAVVALQVPRGDDTTAPQRVDTVPDLPDGRTGPLSHAYQTPCKVDPEEPLRRPPDCRAVEWRVVTRAGMTYRVPQALVRNTKEWRAPVAISRDGRMLAYYSRQAQAHVVRDLVSGSEVTSPVTVKEERIGMGSMLVVSDDGRYVVFDPREGSKEPGLLIDMRTGKTVSVPGKFETISVKDGVAELIRYVKTDLWLMPATGGGAPVRFDGVFIMFSELAPDGRTVAAFRMRDIERHTLTLLDAKTGRTLRKVAIQGLPKDGGIAGTTLWRSGSEVTIVHLGTGLTSTYAVDVNTGQARQLARYPGHLPYLTLPGFEGVG</sequence>
<accession>A0ABP6I4T9</accession>
<protein>
    <recommendedName>
        <fullName evidence="5">WD40 repeat domain-containing protein</fullName>
    </recommendedName>
</protein>
<dbReference type="InterPro" id="IPR011044">
    <property type="entry name" value="Quino_amine_DH_bsu"/>
</dbReference>
<dbReference type="Proteomes" id="UP001500831">
    <property type="component" value="Unassembled WGS sequence"/>
</dbReference>